<dbReference type="GO" id="GO:0006436">
    <property type="term" value="P:tryptophanyl-tRNA aminoacylation"/>
    <property type="evidence" value="ECO:0007669"/>
    <property type="project" value="TreeGrafter"/>
</dbReference>
<evidence type="ECO:0000313" key="8">
    <source>
        <dbReference type="EMBL" id="MBR7827799.1"/>
    </source>
</evidence>
<accession>A0A941EEX3</accession>
<evidence type="ECO:0000256" key="4">
    <source>
        <dbReference type="ARBA" id="ARBA00022917"/>
    </source>
</evidence>
<dbReference type="Pfam" id="PF00579">
    <property type="entry name" value="tRNA-synt_1b"/>
    <property type="match status" value="1"/>
</dbReference>
<name>A0A941EEX3_9ACTN</name>
<dbReference type="Gene3D" id="3.40.50.620">
    <property type="entry name" value="HUPs"/>
    <property type="match status" value="1"/>
</dbReference>
<evidence type="ECO:0000313" key="9">
    <source>
        <dbReference type="Proteomes" id="UP000676325"/>
    </source>
</evidence>
<dbReference type="EMBL" id="JAGSOH010000042">
    <property type="protein sequence ID" value="MBR7827799.1"/>
    <property type="molecule type" value="Genomic_DNA"/>
</dbReference>
<organism evidence="8 9">
    <name type="scientific">Actinospica acidithermotolerans</name>
    <dbReference type="NCBI Taxonomy" id="2828514"/>
    <lineage>
        <taxon>Bacteria</taxon>
        <taxon>Bacillati</taxon>
        <taxon>Actinomycetota</taxon>
        <taxon>Actinomycetes</taxon>
        <taxon>Catenulisporales</taxon>
        <taxon>Actinospicaceae</taxon>
        <taxon>Actinospica</taxon>
    </lineage>
</organism>
<comment type="caution">
    <text evidence="8">The sequence shown here is derived from an EMBL/GenBank/DDBJ whole genome shotgun (WGS) entry which is preliminary data.</text>
</comment>
<dbReference type="InterPro" id="IPR002305">
    <property type="entry name" value="aa-tRNA-synth_Ic"/>
</dbReference>
<keyword evidence="5 7" id="KW-0030">Aminoacyl-tRNA synthetase</keyword>
<evidence type="ECO:0000256" key="2">
    <source>
        <dbReference type="ARBA" id="ARBA00022741"/>
    </source>
</evidence>
<evidence type="ECO:0000256" key="5">
    <source>
        <dbReference type="ARBA" id="ARBA00023146"/>
    </source>
</evidence>
<evidence type="ECO:0000256" key="6">
    <source>
        <dbReference type="ARBA" id="ARBA00030268"/>
    </source>
</evidence>
<proteinExistence type="inferred from homology"/>
<keyword evidence="1 7" id="KW-0436">Ligase</keyword>
<comment type="similarity">
    <text evidence="7">Belongs to the class-I aminoacyl-tRNA synthetase family.</text>
</comment>
<dbReference type="PANTHER" id="PTHR10055:SF5">
    <property type="entry name" value="TRYPTOPHAN--TRNA LIGASE"/>
    <property type="match status" value="1"/>
</dbReference>
<dbReference type="AlphaFoldDB" id="A0A941EEX3"/>
<dbReference type="Proteomes" id="UP000676325">
    <property type="component" value="Unassembled WGS sequence"/>
</dbReference>
<evidence type="ECO:0000256" key="3">
    <source>
        <dbReference type="ARBA" id="ARBA00022840"/>
    </source>
</evidence>
<dbReference type="SUPFAM" id="SSF52374">
    <property type="entry name" value="Nucleotidylyl transferase"/>
    <property type="match status" value="1"/>
</dbReference>
<evidence type="ECO:0000256" key="1">
    <source>
        <dbReference type="ARBA" id="ARBA00022598"/>
    </source>
</evidence>
<keyword evidence="9" id="KW-1185">Reference proteome</keyword>
<dbReference type="GO" id="GO:0005737">
    <property type="term" value="C:cytoplasm"/>
    <property type="evidence" value="ECO:0007669"/>
    <property type="project" value="TreeGrafter"/>
</dbReference>
<evidence type="ECO:0000256" key="7">
    <source>
        <dbReference type="RuleBase" id="RU363036"/>
    </source>
</evidence>
<gene>
    <name evidence="8" type="ORF">KDK95_15880</name>
</gene>
<protein>
    <recommendedName>
        <fullName evidence="6">Tryptophanyl-tRNA synthetase</fullName>
    </recommendedName>
</protein>
<dbReference type="InterPro" id="IPR014729">
    <property type="entry name" value="Rossmann-like_a/b/a_fold"/>
</dbReference>
<keyword evidence="3 7" id="KW-0067">ATP-binding</keyword>
<dbReference type="RefSeq" id="WP_212518941.1">
    <property type="nucleotide sequence ID" value="NZ_JAGSOH010000042.1"/>
</dbReference>
<dbReference type="PANTHER" id="PTHR10055">
    <property type="entry name" value="TRYPTOPHANYL-TRNA SYNTHETASE"/>
    <property type="match status" value="1"/>
</dbReference>
<keyword evidence="4 7" id="KW-0648">Protein biosynthesis</keyword>
<sequence length="345" mass="38260">MSTSTVPVIFSEEYYRDVVREFGYDSFELEQFAFAAAGMEAAELNARFLCHRRCDAYLKAPAASRIVTTGFGMSGPPHMGTVAQVLAISRLQAAGERCQIVLGDLDAHNGKGRALGETAELAERFEGFCRALGFDGEAGVIRRQYAEAEVLRNQYLLSHYISDGDFTAAEEDNHGYYASLGIVEKEMTFRRKASLVLMAADFVTLGQRFDAVLVMLGIDEHQYVRFAREVASRLDGHTILRSDFTLSSLYTRLARGFGGHPKMSKSIPGSSISVASSRQEIADLIASDAASTPDTSPSYQLMCQLFRYSYEETIELVHECAGATARWKRAKRDLVEYLTAVVEQW</sequence>
<dbReference type="GO" id="GO:0004830">
    <property type="term" value="F:tryptophan-tRNA ligase activity"/>
    <property type="evidence" value="ECO:0007669"/>
    <property type="project" value="TreeGrafter"/>
</dbReference>
<reference evidence="8" key="1">
    <citation type="submission" date="2021-04" db="EMBL/GenBank/DDBJ databases">
        <title>Genome based classification of Actinospica acidithermotolerans sp. nov., an actinobacterium isolated from an Indonesian hot spring.</title>
        <authorList>
            <person name="Kusuma A.B."/>
            <person name="Putra K.E."/>
            <person name="Nafisah S."/>
            <person name="Loh J."/>
            <person name="Nouioui I."/>
            <person name="Goodfellow M."/>
        </authorList>
    </citation>
    <scope>NUCLEOTIDE SEQUENCE</scope>
    <source>
        <strain evidence="8">MGRD01-02</strain>
    </source>
</reference>
<keyword evidence="2 7" id="KW-0547">Nucleotide-binding</keyword>
<dbReference type="GO" id="GO:0005524">
    <property type="term" value="F:ATP binding"/>
    <property type="evidence" value="ECO:0007669"/>
    <property type="project" value="UniProtKB-KW"/>
</dbReference>